<dbReference type="GO" id="GO:0016787">
    <property type="term" value="F:hydrolase activity"/>
    <property type="evidence" value="ECO:0007669"/>
    <property type="project" value="UniProtKB-KW"/>
</dbReference>
<accession>A0A6M4ILA1</accession>
<dbReference type="NCBIfam" id="TIGR01840">
    <property type="entry name" value="esterase_phb"/>
    <property type="match status" value="1"/>
</dbReference>
<evidence type="ECO:0000313" key="3">
    <source>
        <dbReference type="EMBL" id="QJR34648.1"/>
    </source>
</evidence>
<evidence type="ECO:0000256" key="2">
    <source>
        <dbReference type="ARBA" id="ARBA00022801"/>
    </source>
</evidence>
<proteinExistence type="predicted"/>
<name>A0A6M4ILA1_9BACT</name>
<dbReference type="PANTHER" id="PTHR43037:SF1">
    <property type="entry name" value="BLL1128 PROTEIN"/>
    <property type="match status" value="1"/>
</dbReference>
<dbReference type="AlphaFoldDB" id="A0A6M4ILA1"/>
<dbReference type="InterPro" id="IPR050955">
    <property type="entry name" value="Plant_Biomass_Hydrol_Est"/>
</dbReference>
<gene>
    <name evidence="3" type="ORF">HKW67_03505</name>
</gene>
<dbReference type="Pfam" id="PF10503">
    <property type="entry name" value="Esterase_PHB"/>
    <property type="match status" value="1"/>
</dbReference>
<keyword evidence="4" id="KW-1185">Reference proteome</keyword>
<reference evidence="3 4" key="1">
    <citation type="submission" date="2020-05" db="EMBL/GenBank/DDBJ databases">
        <title>Complete genome sequence of Gemmatimonas greenlandica TET16.</title>
        <authorList>
            <person name="Zeng Y."/>
        </authorList>
    </citation>
    <scope>NUCLEOTIDE SEQUENCE [LARGE SCALE GENOMIC DNA]</scope>
    <source>
        <strain evidence="3 4">TET16</strain>
    </source>
</reference>
<keyword evidence="1" id="KW-0732">Signal</keyword>
<protein>
    <submittedName>
        <fullName evidence="3">PHB depolymerase family esterase</fullName>
    </submittedName>
</protein>
<dbReference type="RefSeq" id="WP_171224076.1">
    <property type="nucleotide sequence ID" value="NZ_CP053085.1"/>
</dbReference>
<evidence type="ECO:0000256" key="1">
    <source>
        <dbReference type="ARBA" id="ARBA00022729"/>
    </source>
</evidence>
<evidence type="ECO:0000313" key="4">
    <source>
        <dbReference type="Proteomes" id="UP000500938"/>
    </source>
</evidence>
<organism evidence="3 4">
    <name type="scientific">Gemmatimonas groenlandica</name>
    <dbReference type="NCBI Taxonomy" id="2732249"/>
    <lineage>
        <taxon>Bacteria</taxon>
        <taxon>Pseudomonadati</taxon>
        <taxon>Gemmatimonadota</taxon>
        <taxon>Gemmatimonadia</taxon>
        <taxon>Gemmatimonadales</taxon>
        <taxon>Gemmatimonadaceae</taxon>
        <taxon>Gemmatimonas</taxon>
    </lineage>
</organism>
<dbReference type="GO" id="GO:0005576">
    <property type="term" value="C:extracellular region"/>
    <property type="evidence" value="ECO:0007669"/>
    <property type="project" value="InterPro"/>
</dbReference>
<sequence length="314" mass="32725">MIDESSALAPLASGVVSGEYDGPEGRRPWRLFVPAGDATTPRAMLVMLHGCTQDAADIARGTRFDEEAQAGNFLVLYPEQTVAGNPRRCWNWFDAAHQSRGGGEPAILAAMIAKVGVTYHVDPQRVHLAGVSAGAGMAGLLAVAYPERFASLTSASGIGWRAASDVSAAISVMQKGAGDALPSGVAMRAAMGANAWALPVLVIHGGKDAVVSVRNADETARQFTALHDVVHGEAGQAPLVASEIPARVEQGYTVHERRWADAGGRPAVTLLRVDELGHAWSGGSHTGTFTDSAGPNASHLIATFMAQHARPAAR</sequence>
<dbReference type="KEGG" id="ggr:HKW67_03505"/>
<dbReference type="SUPFAM" id="SSF53474">
    <property type="entry name" value="alpha/beta-Hydrolases"/>
    <property type="match status" value="2"/>
</dbReference>
<dbReference type="PANTHER" id="PTHR43037">
    <property type="entry name" value="UNNAMED PRODUCT-RELATED"/>
    <property type="match status" value="1"/>
</dbReference>
<dbReference type="InterPro" id="IPR029058">
    <property type="entry name" value="AB_hydrolase_fold"/>
</dbReference>
<dbReference type="Gene3D" id="3.40.50.1820">
    <property type="entry name" value="alpha/beta hydrolase"/>
    <property type="match status" value="1"/>
</dbReference>
<dbReference type="EMBL" id="CP053085">
    <property type="protein sequence ID" value="QJR34648.1"/>
    <property type="molecule type" value="Genomic_DNA"/>
</dbReference>
<keyword evidence="2" id="KW-0378">Hydrolase</keyword>
<dbReference type="Proteomes" id="UP000500938">
    <property type="component" value="Chromosome"/>
</dbReference>
<dbReference type="InterPro" id="IPR010126">
    <property type="entry name" value="Esterase_phb"/>
</dbReference>